<protein>
    <submittedName>
        <fullName evidence="1">Uncharacterized protein</fullName>
    </submittedName>
</protein>
<name>A0A2N5XQN1_9HYPH</name>
<evidence type="ECO:0000313" key="2">
    <source>
        <dbReference type="Proteomes" id="UP000234881"/>
    </source>
</evidence>
<sequence>MTKTLWPTAHYECACIVCGLAVFGRFVEPRIVGTLGRKVLITHTQSGLGNRAMVSLLFADYQTSGAFIDHVAQCAIEGRSGERAPC</sequence>
<gene>
    <name evidence="1" type="ORF">C0081_12235</name>
</gene>
<organism evidence="1 2">
    <name type="scientific">Cohaesibacter celericrescens</name>
    <dbReference type="NCBI Taxonomy" id="2067669"/>
    <lineage>
        <taxon>Bacteria</taxon>
        <taxon>Pseudomonadati</taxon>
        <taxon>Pseudomonadota</taxon>
        <taxon>Alphaproteobacteria</taxon>
        <taxon>Hyphomicrobiales</taxon>
        <taxon>Cohaesibacteraceae</taxon>
    </lineage>
</organism>
<evidence type="ECO:0000313" key="1">
    <source>
        <dbReference type="EMBL" id="PLW76822.1"/>
    </source>
</evidence>
<comment type="caution">
    <text evidence="1">The sequence shown here is derived from an EMBL/GenBank/DDBJ whole genome shotgun (WGS) entry which is preliminary data.</text>
</comment>
<proteinExistence type="predicted"/>
<keyword evidence="2" id="KW-1185">Reference proteome</keyword>
<dbReference type="Proteomes" id="UP000234881">
    <property type="component" value="Unassembled WGS sequence"/>
</dbReference>
<dbReference type="EMBL" id="PKUQ01000022">
    <property type="protein sequence ID" value="PLW76822.1"/>
    <property type="molecule type" value="Genomic_DNA"/>
</dbReference>
<accession>A0A2N5XQN1</accession>
<dbReference type="AlphaFoldDB" id="A0A2N5XQN1"/>
<dbReference type="OrthoDB" id="9933618at2"/>
<reference evidence="1 2" key="1">
    <citation type="submission" date="2018-01" db="EMBL/GenBank/DDBJ databases">
        <title>The draft genome sequence of Cohaesibacter sp. H1304.</title>
        <authorList>
            <person name="Wang N.-N."/>
            <person name="Du Z.-J."/>
        </authorList>
    </citation>
    <scope>NUCLEOTIDE SEQUENCE [LARGE SCALE GENOMIC DNA]</scope>
    <source>
        <strain evidence="1 2">H1304</strain>
    </source>
</reference>
<dbReference type="RefSeq" id="WP_101534110.1">
    <property type="nucleotide sequence ID" value="NZ_PKUQ01000022.1"/>
</dbReference>